<dbReference type="InterPro" id="IPR035983">
    <property type="entry name" value="Hect_E3_ubiquitin_ligase"/>
</dbReference>
<evidence type="ECO:0000259" key="4">
    <source>
        <dbReference type="PROSITE" id="PS50237"/>
    </source>
</evidence>
<protein>
    <recommendedName>
        <fullName evidence="4">HECT domain-containing protein</fullName>
    </recommendedName>
</protein>
<dbReference type="SUPFAM" id="SSF56204">
    <property type="entry name" value="Hect, E3 ligase catalytic domain"/>
    <property type="match status" value="1"/>
</dbReference>
<dbReference type="PROSITE" id="PS50237">
    <property type="entry name" value="HECT"/>
    <property type="match status" value="1"/>
</dbReference>
<evidence type="ECO:0000256" key="2">
    <source>
        <dbReference type="PROSITE-ProRule" id="PRU00104"/>
    </source>
</evidence>
<dbReference type="CDD" id="cd14279">
    <property type="entry name" value="CUE"/>
    <property type="match status" value="1"/>
</dbReference>
<reference evidence="5 6" key="1">
    <citation type="submission" date="2022-05" db="EMBL/GenBank/DDBJ databases">
        <authorList>
            <consortium name="Genoscope - CEA"/>
            <person name="William W."/>
        </authorList>
    </citation>
    <scope>NUCLEOTIDE SEQUENCE [LARGE SCALE GENOMIC DNA]</scope>
</reference>
<feature type="domain" description="HECT" evidence="4">
    <location>
        <begin position="410"/>
        <end position="446"/>
    </location>
</feature>
<dbReference type="Proteomes" id="UP001159405">
    <property type="component" value="Unassembled WGS sequence"/>
</dbReference>
<comment type="caution">
    <text evidence="5">The sequence shown here is derived from an EMBL/GenBank/DDBJ whole genome shotgun (WGS) entry which is preliminary data.</text>
</comment>
<keyword evidence="6" id="KW-1185">Reference proteome</keyword>
<comment type="caution">
    <text evidence="2">Lacks conserved residue(s) required for the propagation of feature annotation.</text>
</comment>
<evidence type="ECO:0000313" key="6">
    <source>
        <dbReference type="Proteomes" id="UP001159405"/>
    </source>
</evidence>
<gene>
    <name evidence="5" type="ORF">PLOB_00028099</name>
</gene>
<proteinExistence type="predicted"/>
<feature type="compositionally biased region" description="Low complexity" evidence="3">
    <location>
        <begin position="60"/>
        <end position="81"/>
    </location>
</feature>
<feature type="compositionally biased region" description="Low complexity" evidence="3">
    <location>
        <begin position="37"/>
        <end position="50"/>
    </location>
</feature>
<evidence type="ECO:0000313" key="5">
    <source>
        <dbReference type="EMBL" id="CAH3183173.1"/>
    </source>
</evidence>
<evidence type="ECO:0000256" key="1">
    <source>
        <dbReference type="ARBA" id="ARBA00022786"/>
    </source>
</evidence>
<dbReference type="EMBL" id="CALNXK010000345">
    <property type="protein sequence ID" value="CAH3183173.1"/>
    <property type="molecule type" value="Genomic_DNA"/>
</dbReference>
<dbReference type="Gene3D" id="3.90.1750.10">
    <property type="entry name" value="Hect, E3 ligase catalytic domains"/>
    <property type="match status" value="1"/>
</dbReference>
<keyword evidence="1 2" id="KW-0833">Ubl conjugation pathway</keyword>
<evidence type="ECO:0000256" key="3">
    <source>
        <dbReference type="SAM" id="MobiDB-lite"/>
    </source>
</evidence>
<feature type="region of interest" description="Disordered" evidence="3">
    <location>
        <begin position="29"/>
        <end position="86"/>
    </location>
</feature>
<name>A0ABN8RVK7_9CNID</name>
<dbReference type="InterPro" id="IPR000569">
    <property type="entry name" value="HECT_dom"/>
</dbReference>
<organism evidence="5 6">
    <name type="scientific">Porites lobata</name>
    <dbReference type="NCBI Taxonomy" id="104759"/>
    <lineage>
        <taxon>Eukaryota</taxon>
        <taxon>Metazoa</taxon>
        <taxon>Cnidaria</taxon>
        <taxon>Anthozoa</taxon>
        <taxon>Hexacorallia</taxon>
        <taxon>Scleractinia</taxon>
        <taxon>Fungiina</taxon>
        <taxon>Poritidae</taxon>
        <taxon>Porites</taxon>
    </lineage>
</organism>
<accession>A0ABN8RVK7</accession>
<sequence>MANGNSHGNSQLSRLKNTLLQVAERLESLEHHDREGATSTNIASAATARTSSHEDARAIPTATPAGTAGSSCIGSIPGPSGTTRAVQPTANLRNSVSAAASAQEHRRLFNYKTSYANTKKKSKRPAPTCTLKFLCMAKCDSVKPPLTVMERTQLVNAGLGDCSIQFDLSQSTLECHERIIQTFPKLGTVGYELLLYQRGKDCGFYHVAPPHTPKRLKDACGNSKIYIRPLQKDIELEEIAVEEEAQDCPIILCLKCGLPVAMMEMKNHHQNTCIVHESPQKKHVLYLGSPCNAMLYNTDAPCSMSRLSNGRIVISGSLQALHGIFPGKSKDELKIPLESAGYNVERAVAQILNDDDDDSGNCLEEASLASPEDVMAQFRSMTITSGTQLIDFNRMHRSMLQQLMRLYKDPTIDIRKSPDVTFLGEMAADLGGPTKEFFHVAIEALVKMDPLYRMQLFTGEQGHYVPICNMDALSSGCFEMVGQLLAHSFLHGGTGLVGLAPAVVKYLTCVIIPD</sequence>